<name>A0A8T0DHA1_9TREM</name>
<evidence type="ECO:0000313" key="2">
    <source>
        <dbReference type="EMBL" id="KAF8567233.1"/>
    </source>
</evidence>
<dbReference type="EMBL" id="JTDF01004082">
    <property type="protein sequence ID" value="KAF8567233.1"/>
    <property type="molecule type" value="Genomic_DNA"/>
</dbReference>
<comment type="caution">
    <text evidence="2">The sequence shown here is derived from an EMBL/GenBank/DDBJ whole genome shotgun (WGS) entry which is preliminary data.</text>
</comment>
<reference evidence="2 3" key="1">
    <citation type="submission" date="2019-07" db="EMBL/GenBank/DDBJ databases">
        <title>Annotation for the trematode Paragonimus westermani.</title>
        <authorList>
            <person name="Choi Y.-J."/>
        </authorList>
    </citation>
    <scope>NUCLEOTIDE SEQUENCE [LARGE SCALE GENOMIC DNA]</scope>
    <source>
        <strain evidence="2">180907_Pwestermani</strain>
    </source>
</reference>
<dbReference type="AlphaFoldDB" id="A0A8T0DHA1"/>
<dbReference type="Proteomes" id="UP000699462">
    <property type="component" value="Unassembled WGS sequence"/>
</dbReference>
<feature type="signal peptide" evidence="1">
    <location>
        <begin position="1"/>
        <end position="19"/>
    </location>
</feature>
<sequence length="211" mass="23512">MRLSLIICCEIFMLLLAGASKENAFVPVAVEDSRLKQDGSAFSNNMPQNSSDKHNKSENLYAFRVTGVVFKNRNALPWDVGYEVKQSLKFKNLSVQLCHSVHSAFSQNKTLESAWTNCELLHTKRGSTVATIRVCLDKDLLDQEQVPFNSTRVLTTIKTLLDSFPRAPLANIPYFGVVTCVEGGGSQLRVTIRIFITSAITLFVAQYFGNQ</sequence>
<protein>
    <recommendedName>
        <fullName evidence="4">SEA domain-containing protein</fullName>
    </recommendedName>
</protein>
<dbReference type="OrthoDB" id="10340615at2759"/>
<keyword evidence="3" id="KW-1185">Reference proteome</keyword>
<gene>
    <name evidence="2" type="ORF">P879_00724</name>
</gene>
<evidence type="ECO:0008006" key="4">
    <source>
        <dbReference type="Google" id="ProtNLM"/>
    </source>
</evidence>
<keyword evidence="1" id="KW-0732">Signal</keyword>
<accession>A0A8T0DHA1</accession>
<proteinExistence type="predicted"/>
<evidence type="ECO:0000313" key="3">
    <source>
        <dbReference type="Proteomes" id="UP000699462"/>
    </source>
</evidence>
<feature type="chain" id="PRO_5035831437" description="SEA domain-containing protein" evidence="1">
    <location>
        <begin position="20"/>
        <end position="211"/>
    </location>
</feature>
<organism evidence="2 3">
    <name type="scientific">Paragonimus westermani</name>
    <dbReference type="NCBI Taxonomy" id="34504"/>
    <lineage>
        <taxon>Eukaryota</taxon>
        <taxon>Metazoa</taxon>
        <taxon>Spiralia</taxon>
        <taxon>Lophotrochozoa</taxon>
        <taxon>Platyhelminthes</taxon>
        <taxon>Trematoda</taxon>
        <taxon>Digenea</taxon>
        <taxon>Plagiorchiida</taxon>
        <taxon>Troglotremata</taxon>
        <taxon>Troglotrematidae</taxon>
        <taxon>Paragonimus</taxon>
    </lineage>
</organism>
<evidence type="ECO:0000256" key="1">
    <source>
        <dbReference type="SAM" id="SignalP"/>
    </source>
</evidence>